<evidence type="ECO:0000256" key="1">
    <source>
        <dbReference type="ARBA" id="ARBA00008791"/>
    </source>
</evidence>
<sequence length="149" mass="16192">MFPIKKILCTTDFSDPSFKALIAAREMAEKFKASLMILHVVEEIPVLPALPTNPAIDVPLYQEKLEEMAMITLETVVKDKIGEKASPELIIGRGKAAETIVETAVEKGANLIVIGTHGETGFRHFVLGSVTEKVVRLAKCPVLTVHAAD</sequence>
<dbReference type="Proteomes" id="UP000809273">
    <property type="component" value="Unassembled WGS sequence"/>
</dbReference>
<accession>A0A9D8KEN0</accession>
<dbReference type="CDD" id="cd00293">
    <property type="entry name" value="USP-like"/>
    <property type="match status" value="1"/>
</dbReference>
<name>A0A9D8KEN0_9DELT</name>
<gene>
    <name evidence="3" type="ORF">JW984_05805</name>
</gene>
<dbReference type="InterPro" id="IPR006016">
    <property type="entry name" value="UspA"/>
</dbReference>
<comment type="caution">
    <text evidence="3">The sequence shown here is derived from an EMBL/GenBank/DDBJ whole genome shotgun (WGS) entry which is preliminary data.</text>
</comment>
<evidence type="ECO:0000313" key="4">
    <source>
        <dbReference type="Proteomes" id="UP000809273"/>
    </source>
</evidence>
<dbReference type="PRINTS" id="PR01438">
    <property type="entry name" value="UNVRSLSTRESS"/>
</dbReference>
<dbReference type="PANTHER" id="PTHR46268">
    <property type="entry name" value="STRESS RESPONSE PROTEIN NHAX"/>
    <property type="match status" value="1"/>
</dbReference>
<dbReference type="SUPFAM" id="SSF52402">
    <property type="entry name" value="Adenine nucleotide alpha hydrolases-like"/>
    <property type="match status" value="1"/>
</dbReference>
<protein>
    <submittedName>
        <fullName evidence="3">Universal stress protein</fullName>
    </submittedName>
</protein>
<evidence type="ECO:0000259" key="2">
    <source>
        <dbReference type="Pfam" id="PF00582"/>
    </source>
</evidence>
<dbReference type="InterPro" id="IPR014729">
    <property type="entry name" value="Rossmann-like_a/b/a_fold"/>
</dbReference>
<dbReference type="AlphaFoldDB" id="A0A9D8KEN0"/>
<comment type="similarity">
    <text evidence="1">Belongs to the universal stress protein A family.</text>
</comment>
<reference evidence="3" key="2">
    <citation type="submission" date="2021-01" db="EMBL/GenBank/DDBJ databases">
        <authorList>
            <person name="Hahn C.R."/>
            <person name="Youssef N.H."/>
            <person name="Elshahed M."/>
        </authorList>
    </citation>
    <scope>NUCLEOTIDE SEQUENCE</scope>
    <source>
        <strain evidence="3">Zod_Metabat.24</strain>
    </source>
</reference>
<proteinExistence type="inferred from homology"/>
<dbReference type="EMBL" id="JAFGIX010000027">
    <property type="protein sequence ID" value="MBN1572697.1"/>
    <property type="molecule type" value="Genomic_DNA"/>
</dbReference>
<dbReference type="InterPro" id="IPR006015">
    <property type="entry name" value="Universal_stress_UspA"/>
</dbReference>
<feature type="domain" description="UspA" evidence="2">
    <location>
        <begin position="4"/>
        <end position="146"/>
    </location>
</feature>
<evidence type="ECO:0000313" key="3">
    <source>
        <dbReference type="EMBL" id="MBN1572697.1"/>
    </source>
</evidence>
<organism evidence="3 4">
    <name type="scientific">Candidatus Zymogenus saltonus</name>
    <dbReference type="NCBI Taxonomy" id="2844893"/>
    <lineage>
        <taxon>Bacteria</taxon>
        <taxon>Deltaproteobacteria</taxon>
        <taxon>Candidatus Zymogenia</taxon>
        <taxon>Candidatus Zymogeniales</taxon>
        <taxon>Candidatus Zymogenaceae</taxon>
        <taxon>Candidatus Zymogenus</taxon>
    </lineage>
</organism>
<dbReference type="Gene3D" id="3.40.50.620">
    <property type="entry name" value="HUPs"/>
    <property type="match status" value="1"/>
</dbReference>
<reference evidence="3" key="1">
    <citation type="journal article" date="2021" name="Environ. Microbiol.">
        <title>Genomic characterization of three novel Desulfobacterota classes expand the metabolic and phylogenetic diversity of the phylum.</title>
        <authorList>
            <person name="Murphy C.L."/>
            <person name="Biggerstaff J."/>
            <person name="Eichhorn A."/>
            <person name="Ewing E."/>
            <person name="Shahan R."/>
            <person name="Soriano D."/>
            <person name="Stewart S."/>
            <person name="VanMol K."/>
            <person name="Walker R."/>
            <person name="Walters P."/>
            <person name="Elshahed M.S."/>
            <person name="Youssef N.H."/>
        </authorList>
    </citation>
    <scope>NUCLEOTIDE SEQUENCE</scope>
    <source>
        <strain evidence="3">Zod_Metabat.24</strain>
    </source>
</reference>
<dbReference type="Pfam" id="PF00582">
    <property type="entry name" value="Usp"/>
    <property type="match status" value="1"/>
</dbReference>
<dbReference type="PANTHER" id="PTHR46268:SF6">
    <property type="entry name" value="UNIVERSAL STRESS PROTEIN UP12"/>
    <property type="match status" value="1"/>
</dbReference>